<dbReference type="EMBL" id="WGGD01000005">
    <property type="protein sequence ID" value="MUN29991.1"/>
    <property type="molecule type" value="Genomic_DNA"/>
</dbReference>
<reference evidence="2 3" key="1">
    <citation type="submission" date="2019-10" db="EMBL/GenBank/DDBJ databases">
        <title>Sequencing and Assembly of Multiple Reported Metal-Biooxidizing Members of the Extremely Thermoacidophilic Archaeal Family Sulfolobaceae.</title>
        <authorList>
            <person name="Counts J.A."/>
            <person name="Kelly R.M."/>
        </authorList>
    </citation>
    <scope>NUCLEOTIDE SEQUENCE [LARGE SCALE GENOMIC DNA]</scope>
    <source>
        <strain evidence="2 3">DSM 6482</strain>
    </source>
</reference>
<feature type="domain" description="HTH arsR-type" evidence="1">
    <location>
        <begin position="10"/>
        <end position="55"/>
    </location>
</feature>
<evidence type="ECO:0000313" key="3">
    <source>
        <dbReference type="Proteomes" id="UP000470772"/>
    </source>
</evidence>
<proteinExistence type="predicted"/>
<dbReference type="InterPro" id="IPR036390">
    <property type="entry name" value="WH_DNA-bd_sf"/>
</dbReference>
<evidence type="ECO:0000313" key="2">
    <source>
        <dbReference type="EMBL" id="MUN29991.1"/>
    </source>
</evidence>
<dbReference type="GO" id="GO:0003700">
    <property type="term" value="F:DNA-binding transcription factor activity"/>
    <property type="evidence" value="ECO:0007669"/>
    <property type="project" value="InterPro"/>
</dbReference>
<accession>A0A6A9QS21</accession>
<sequence>MKRLISLSGEILCILKEGNLNVSELIDKLNSGPNKHSATTISNHLNYLKEENLVKIIPQDGMKRIQLTEKGKLIAELLEKINQITEIEVQNQ</sequence>
<dbReference type="Proteomes" id="UP000470772">
    <property type="component" value="Unassembled WGS sequence"/>
</dbReference>
<dbReference type="AlphaFoldDB" id="A0A6A9QS21"/>
<dbReference type="RefSeq" id="WP_054838980.1">
    <property type="nucleotide sequence ID" value="NZ_BBBY01000028.1"/>
</dbReference>
<dbReference type="Pfam" id="PF01022">
    <property type="entry name" value="HTH_5"/>
    <property type="match status" value="1"/>
</dbReference>
<dbReference type="CDD" id="cd00090">
    <property type="entry name" value="HTH_ARSR"/>
    <property type="match status" value="1"/>
</dbReference>
<dbReference type="InterPro" id="IPR011991">
    <property type="entry name" value="ArsR-like_HTH"/>
</dbReference>
<name>A0A6A9QS21_SULME</name>
<gene>
    <name evidence="2" type="ORF">GC250_11230</name>
</gene>
<comment type="caution">
    <text evidence="2">The sequence shown here is derived from an EMBL/GenBank/DDBJ whole genome shotgun (WGS) entry which is preliminary data.</text>
</comment>
<organism evidence="2 3">
    <name type="scientific">Sulfuracidifex metallicus DSM 6482 = JCM 9184</name>
    <dbReference type="NCBI Taxonomy" id="523847"/>
    <lineage>
        <taxon>Archaea</taxon>
        <taxon>Thermoproteota</taxon>
        <taxon>Thermoprotei</taxon>
        <taxon>Sulfolobales</taxon>
        <taxon>Sulfolobaceae</taxon>
        <taxon>Sulfuracidifex</taxon>
    </lineage>
</organism>
<evidence type="ECO:0000259" key="1">
    <source>
        <dbReference type="Pfam" id="PF01022"/>
    </source>
</evidence>
<dbReference type="Gene3D" id="1.10.10.10">
    <property type="entry name" value="Winged helix-like DNA-binding domain superfamily/Winged helix DNA-binding domain"/>
    <property type="match status" value="1"/>
</dbReference>
<keyword evidence="3" id="KW-1185">Reference proteome</keyword>
<protein>
    <submittedName>
        <fullName evidence="2">ArsR family transcriptional regulator</fullName>
    </submittedName>
</protein>
<dbReference type="SUPFAM" id="SSF46785">
    <property type="entry name" value="Winged helix' DNA-binding domain"/>
    <property type="match status" value="1"/>
</dbReference>
<dbReference type="InterPro" id="IPR001845">
    <property type="entry name" value="HTH_ArsR_DNA-bd_dom"/>
</dbReference>
<dbReference type="InterPro" id="IPR036388">
    <property type="entry name" value="WH-like_DNA-bd_sf"/>
</dbReference>